<sequence length="276" mass="30657">MDLQQQDNTSHDPSLPPPILRPIYRPSTLRPIPAHRIPTAPLPQSSVLPSIETPEQADVGREIIKAEDSSRLQEELPSVQYSAGREGTQTAVPDDDSLDLVQSDANGAAQGSNATGPSADDQQARRESENPTYSANTTRQRDSSKPAEKKKLERAKKKEFSQEDDELLLALKEDRGMMWDRIGVFFPERRIGQLQYRYYAKLRPSESLSIRTEKPTAPLLAYGPLEDRTSSMVPDTNQTEDGNRQNSQEATSEERPERDGPDGLFVNDASEEPGAS</sequence>
<keyword evidence="2" id="KW-1185">Reference proteome</keyword>
<proteinExistence type="predicted"/>
<dbReference type="Proteomes" id="UP001186974">
    <property type="component" value="Unassembled WGS sequence"/>
</dbReference>
<evidence type="ECO:0000313" key="1">
    <source>
        <dbReference type="EMBL" id="KAK3067524.1"/>
    </source>
</evidence>
<reference evidence="1" key="1">
    <citation type="submission" date="2024-09" db="EMBL/GenBank/DDBJ databases">
        <title>Black Yeasts Isolated from many extreme environments.</title>
        <authorList>
            <person name="Coleine C."/>
            <person name="Stajich J.E."/>
            <person name="Selbmann L."/>
        </authorList>
    </citation>
    <scope>NUCLEOTIDE SEQUENCE</scope>
    <source>
        <strain evidence="1">CCFEE 5737</strain>
    </source>
</reference>
<protein>
    <submittedName>
        <fullName evidence="1">Uncharacterized protein</fullName>
    </submittedName>
</protein>
<organism evidence="1 2">
    <name type="scientific">Coniosporium uncinatum</name>
    <dbReference type="NCBI Taxonomy" id="93489"/>
    <lineage>
        <taxon>Eukaryota</taxon>
        <taxon>Fungi</taxon>
        <taxon>Dikarya</taxon>
        <taxon>Ascomycota</taxon>
        <taxon>Pezizomycotina</taxon>
        <taxon>Dothideomycetes</taxon>
        <taxon>Dothideomycetes incertae sedis</taxon>
        <taxon>Coniosporium</taxon>
    </lineage>
</organism>
<gene>
    <name evidence="1" type="ORF">LTS18_001089</name>
</gene>
<comment type="caution">
    <text evidence="1">The sequence shown here is derived from an EMBL/GenBank/DDBJ whole genome shotgun (WGS) entry which is preliminary data.</text>
</comment>
<name>A0ACC3DFN1_9PEZI</name>
<accession>A0ACC3DFN1</accession>
<dbReference type="EMBL" id="JAWDJW010005500">
    <property type="protein sequence ID" value="KAK3067524.1"/>
    <property type="molecule type" value="Genomic_DNA"/>
</dbReference>
<feature type="non-terminal residue" evidence="1">
    <location>
        <position position="276"/>
    </location>
</feature>
<evidence type="ECO:0000313" key="2">
    <source>
        <dbReference type="Proteomes" id="UP001186974"/>
    </source>
</evidence>